<evidence type="ECO:0000313" key="3">
    <source>
        <dbReference type="Proteomes" id="UP000664357"/>
    </source>
</evidence>
<dbReference type="EMBL" id="JAFREL020000003">
    <property type="protein sequence ID" value="MEO1771878.1"/>
    <property type="molecule type" value="Genomic_DNA"/>
</dbReference>
<organism evidence="2 3">
    <name type="scientific">Candidatus Enterococcus ferrettii</name>
    <dbReference type="NCBI Taxonomy" id="2815324"/>
    <lineage>
        <taxon>Bacteria</taxon>
        <taxon>Bacillati</taxon>
        <taxon>Bacillota</taxon>
        <taxon>Bacilli</taxon>
        <taxon>Lactobacillales</taxon>
        <taxon>Enterococcaceae</taxon>
        <taxon>Enterococcus</taxon>
    </lineage>
</organism>
<protein>
    <submittedName>
        <fullName evidence="2">Uncharacterized protein</fullName>
    </submittedName>
</protein>
<accession>A0ABV0ETB9</accession>
<feature type="region of interest" description="Disordered" evidence="1">
    <location>
        <begin position="1"/>
        <end position="24"/>
    </location>
</feature>
<name>A0ABV0ETB9_9ENTE</name>
<gene>
    <name evidence="2" type="ORF">JZO67_003860</name>
</gene>
<evidence type="ECO:0000313" key="2">
    <source>
        <dbReference type="EMBL" id="MEO1771878.1"/>
    </source>
</evidence>
<sequence length="226" mass="25916">MPNHRRPTKRNRNAGTKKSGFKRQSPFTIPAENQLPFYENLNLQATVQKKINGKRVTFLVEKLTSGYSYACTIDDLCRVLTYCPVEDLTGLSLFILRQPKKKETILSPCWGRFVYEFNYQGTVQPAIIIEAVNPAKEIVVKVSDVSLFFQRELDQLGKEGHEIRRIGKKVMVKSSLQSVRSTQLYRTVLHEVGHHVQTKRAVGSYLEKEVFADNYAKQIRALIPDE</sequence>
<feature type="compositionally biased region" description="Basic residues" evidence="1">
    <location>
        <begin position="1"/>
        <end position="12"/>
    </location>
</feature>
<keyword evidence="3" id="KW-1185">Reference proteome</keyword>
<reference evidence="2 3" key="1">
    <citation type="submission" date="2024-02" db="EMBL/GenBank/DDBJ databases">
        <title>The Genome Sequence of Enterococcus sp. DIV0159.</title>
        <authorList>
            <person name="Earl A."/>
            <person name="Manson A."/>
            <person name="Gilmore M."/>
            <person name="Sanders J."/>
            <person name="Shea T."/>
            <person name="Howe W."/>
            <person name="Livny J."/>
            <person name="Cuomo C."/>
            <person name="Neafsey D."/>
            <person name="Birren B."/>
        </authorList>
    </citation>
    <scope>NUCLEOTIDE SEQUENCE [LARGE SCALE GENOMIC DNA]</scope>
    <source>
        <strain evidence="2 3">665A</strain>
    </source>
</reference>
<comment type="caution">
    <text evidence="2">The sequence shown here is derived from an EMBL/GenBank/DDBJ whole genome shotgun (WGS) entry which is preliminary data.</text>
</comment>
<proteinExistence type="predicted"/>
<dbReference type="Proteomes" id="UP000664357">
    <property type="component" value="Unassembled WGS sequence"/>
</dbReference>
<evidence type="ECO:0000256" key="1">
    <source>
        <dbReference type="SAM" id="MobiDB-lite"/>
    </source>
</evidence>